<dbReference type="PANTHER" id="PTHR45445">
    <property type="match status" value="1"/>
</dbReference>
<proteinExistence type="predicted"/>
<keyword evidence="3" id="KW-1185">Reference proteome</keyword>
<sequence>MRDIVPKRALDIGCAVGRSTFELASGFLDVVGIDYSHGFIKTCDVLKQNGKMEYEITTEGVLTSRHEAVISANIVSHIGMFSGQLQIIALLT</sequence>
<dbReference type="Proteomes" id="UP001642483">
    <property type="component" value="Unassembled WGS sequence"/>
</dbReference>
<dbReference type="InterPro" id="IPR029063">
    <property type="entry name" value="SAM-dependent_MTases_sf"/>
</dbReference>
<organism evidence="2 3">
    <name type="scientific">Clavelina lepadiformis</name>
    <name type="common">Light-bulb sea squirt</name>
    <name type="synonym">Ascidia lepadiformis</name>
    <dbReference type="NCBI Taxonomy" id="159417"/>
    <lineage>
        <taxon>Eukaryota</taxon>
        <taxon>Metazoa</taxon>
        <taxon>Chordata</taxon>
        <taxon>Tunicata</taxon>
        <taxon>Ascidiacea</taxon>
        <taxon>Aplousobranchia</taxon>
        <taxon>Clavelinidae</taxon>
        <taxon>Clavelina</taxon>
    </lineage>
</organism>
<dbReference type="SUPFAM" id="SSF53335">
    <property type="entry name" value="S-adenosyl-L-methionine-dependent methyltransferases"/>
    <property type="match status" value="1"/>
</dbReference>
<gene>
    <name evidence="2" type="ORF">CVLEPA_LOCUS10774</name>
</gene>
<evidence type="ECO:0000313" key="2">
    <source>
        <dbReference type="EMBL" id="CAK8680528.1"/>
    </source>
</evidence>
<dbReference type="Gene3D" id="3.40.50.150">
    <property type="entry name" value="Vaccinia Virus protein VP39"/>
    <property type="match status" value="1"/>
</dbReference>
<dbReference type="PANTHER" id="PTHR45445:SF2">
    <property type="entry name" value="METHYLTRANSFERASE TYPE 11 DOMAIN-CONTAINING PROTEIN"/>
    <property type="match status" value="1"/>
</dbReference>
<feature type="domain" description="Methyltransferase type 11" evidence="1">
    <location>
        <begin position="10"/>
        <end position="52"/>
    </location>
</feature>
<dbReference type="CDD" id="cd02440">
    <property type="entry name" value="AdoMet_MTases"/>
    <property type="match status" value="1"/>
</dbReference>
<dbReference type="Pfam" id="PF08241">
    <property type="entry name" value="Methyltransf_11"/>
    <property type="match status" value="1"/>
</dbReference>
<comment type="caution">
    <text evidence="2">The sequence shown here is derived from an EMBL/GenBank/DDBJ whole genome shotgun (WGS) entry which is preliminary data.</text>
</comment>
<reference evidence="2 3" key="1">
    <citation type="submission" date="2024-02" db="EMBL/GenBank/DDBJ databases">
        <authorList>
            <person name="Daric V."/>
            <person name="Darras S."/>
        </authorList>
    </citation>
    <scope>NUCLEOTIDE SEQUENCE [LARGE SCALE GENOMIC DNA]</scope>
</reference>
<protein>
    <recommendedName>
        <fullName evidence="1">Methyltransferase type 11 domain-containing protein</fullName>
    </recommendedName>
</protein>
<name>A0ABP0FLI0_CLALP</name>
<evidence type="ECO:0000259" key="1">
    <source>
        <dbReference type="Pfam" id="PF08241"/>
    </source>
</evidence>
<evidence type="ECO:0000313" key="3">
    <source>
        <dbReference type="Proteomes" id="UP001642483"/>
    </source>
</evidence>
<accession>A0ABP0FLI0</accession>
<dbReference type="InterPro" id="IPR013216">
    <property type="entry name" value="Methyltransf_11"/>
</dbReference>
<dbReference type="EMBL" id="CAWYQH010000068">
    <property type="protein sequence ID" value="CAK8680528.1"/>
    <property type="molecule type" value="Genomic_DNA"/>
</dbReference>